<dbReference type="Pfam" id="PF10099">
    <property type="entry name" value="RskA_C"/>
    <property type="match status" value="1"/>
</dbReference>
<evidence type="ECO:0000256" key="2">
    <source>
        <dbReference type="ARBA" id="ARBA00023163"/>
    </source>
</evidence>
<keyword evidence="6" id="KW-1185">Reference proteome</keyword>
<dbReference type="EMBL" id="JBHRZH010000030">
    <property type="protein sequence ID" value="MFC3764667.1"/>
    <property type="molecule type" value="Genomic_DNA"/>
</dbReference>
<evidence type="ECO:0000256" key="1">
    <source>
        <dbReference type="ARBA" id="ARBA00023015"/>
    </source>
</evidence>
<evidence type="ECO:0000259" key="4">
    <source>
        <dbReference type="Pfam" id="PF10099"/>
    </source>
</evidence>
<keyword evidence="3" id="KW-0812">Transmembrane</keyword>
<keyword evidence="1" id="KW-0805">Transcription regulation</keyword>
<feature type="transmembrane region" description="Helical" evidence="3">
    <location>
        <begin position="87"/>
        <end position="109"/>
    </location>
</feature>
<dbReference type="InterPro" id="IPR041916">
    <property type="entry name" value="Anti_sigma_zinc_sf"/>
</dbReference>
<reference evidence="6" key="1">
    <citation type="journal article" date="2019" name="Int. J. Syst. Evol. Microbiol.">
        <title>The Global Catalogue of Microorganisms (GCM) 10K type strain sequencing project: providing services to taxonomists for standard genome sequencing and annotation.</title>
        <authorList>
            <consortium name="The Broad Institute Genomics Platform"/>
            <consortium name="The Broad Institute Genome Sequencing Center for Infectious Disease"/>
            <person name="Wu L."/>
            <person name="Ma J."/>
        </authorList>
    </citation>
    <scope>NUCLEOTIDE SEQUENCE [LARGE SCALE GENOMIC DNA]</scope>
    <source>
        <strain evidence="6">CGMCC 4.7241</strain>
    </source>
</reference>
<accession>A0ABV7YJ83</accession>
<dbReference type="InterPro" id="IPR018764">
    <property type="entry name" value="RskA_C"/>
</dbReference>
<name>A0ABV7YJ83_9ACTN</name>
<keyword evidence="2" id="KW-0804">Transcription</keyword>
<evidence type="ECO:0000313" key="6">
    <source>
        <dbReference type="Proteomes" id="UP001595699"/>
    </source>
</evidence>
<dbReference type="Gene3D" id="1.10.10.1320">
    <property type="entry name" value="Anti-sigma factor, zinc-finger domain"/>
    <property type="match status" value="1"/>
</dbReference>
<sequence>MTHLDAEWLAQWAWDGTPPDTHATDHLRECERCAAELAELRETVRVARTLEPLEAPPGQVWERITVELQPSVAPQERKRRWPRRRTVLLATAAVAAGIVLGVLGSRVLWPTGSPADRVAEARLAPLEGKNGSGVADLLRTDTGLQLRLTADGLPTPTGFYEVWMINQDGRRMVSLGVLEPGGPATFAVPTGLTSQGYTIVDVSLEPFDGQPEHSRDSIIRGTLPN</sequence>
<keyword evidence="3" id="KW-1133">Transmembrane helix</keyword>
<comment type="caution">
    <text evidence="5">The sequence shown here is derived from an EMBL/GenBank/DDBJ whole genome shotgun (WGS) entry which is preliminary data.</text>
</comment>
<gene>
    <name evidence="5" type="ORF">ACFOUW_27765</name>
</gene>
<dbReference type="RefSeq" id="WP_205116394.1">
    <property type="nucleotide sequence ID" value="NZ_JAFBCM010000001.1"/>
</dbReference>
<keyword evidence="3" id="KW-0472">Membrane</keyword>
<organism evidence="5 6">
    <name type="scientific">Tenggerimyces flavus</name>
    <dbReference type="NCBI Taxonomy" id="1708749"/>
    <lineage>
        <taxon>Bacteria</taxon>
        <taxon>Bacillati</taxon>
        <taxon>Actinomycetota</taxon>
        <taxon>Actinomycetes</taxon>
        <taxon>Propionibacteriales</taxon>
        <taxon>Nocardioidaceae</taxon>
        <taxon>Tenggerimyces</taxon>
    </lineage>
</organism>
<evidence type="ECO:0000256" key="3">
    <source>
        <dbReference type="SAM" id="Phobius"/>
    </source>
</evidence>
<feature type="domain" description="Anti-sigma K factor RskA C-terminal" evidence="4">
    <location>
        <begin position="92"/>
        <end position="212"/>
    </location>
</feature>
<evidence type="ECO:0000313" key="5">
    <source>
        <dbReference type="EMBL" id="MFC3764667.1"/>
    </source>
</evidence>
<protein>
    <submittedName>
        <fullName evidence="5">Anti-sigma factor domain-containing protein</fullName>
    </submittedName>
</protein>
<dbReference type="Proteomes" id="UP001595699">
    <property type="component" value="Unassembled WGS sequence"/>
</dbReference>
<proteinExistence type="predicted"/>